<feature type="region of interest" description="Disordered" evidence="2">
    <location>
        <begin position="131"/>
        <end position="153"/>
    </location>
</feature>
<feature type="compositionally biased region" description="Basic and acidic residues" evidence="2">
    <location>
        <begin position="228"/>
        <end position="240"/>
    </location>
</feature>
<feature type="region of interest" description="Disordered" evidence="2">
    <location>
        <begin position="671"/>
        <end position="753"/>
    </location>
</feature>
<feature type="compositionally biased region" description="Basic and acidic residues" evidence="2">
    <location>
        <begin position="376"/>
        <end position="392"/>
    </location>
</feature>
<comment type="caution">
    <text evidence="3">The sequence shown here is derived from an EMBL/GenBank/DDBJ whole genome shotgun (WGS) entry which is preliminary data.</text>
</comment>
<name>A8PHM3_COPC7</name>
<protein>
    <recommendedName>
        <fullName evidence="5">Zn(2)-C6 fungal-type domain-containing protein</fullName>
    </recommendedName>
</protein>
<evidence type="ECO:0000313" key="4">
    <source>
        <dbReference type="Proteomes" id="UP000001861"/>
    </source>
</evidence>
<dbReference type="KEGG" id="cci:CC1G_12675"/>
<feature type="compositionally biased region" description="Polar residues" evidence="2">
    <location>
        <begin position="679"/>
        <end position="713"/>
    </location>
</feature>
<feature type="region of interest" description="Disordered" evidence="2">
    <location>
        <begin position="364"/>
        <end position="558"/>
    </location>
</feature>
<gene>
    <name evidence="3" type="ORF">CC1G_12675</name>
</gene>
<dbReference type="VEuPathDB" id="FungiDB:CC1G_12675"/>
<feature type="compositionally biased region" description="Polar residues" evidence="2">
    <location>
        <begin position="807"/>
        <end position="844"/>
    </location>
</feature>
<dbReference type="HOGENOM" id="CLU_320781_0_0_1"/>
<feature type="coiled-coil region" evidence="1">
    <location>
        <begin position="607"/>
        <end position="634"/>
    </location>
</feature>
<feature type="compositionally biased region" description="Polar residues" evidence="2">
    <location>
        <begin position="448"/>
        <end position="460"/>
    </location>
</feature>
<feature type="compositionally biased region" description="Low complexity" evidence="2">
    <location>
        <begin position="483"/>
        <end position="498"/>
    </location>
</feature>
<feature type="compositionally biased region" description="Polar residues" evidence="2">
    <location>
        <begin position="270"/>
        <end position="289"/>
    </location>
</feature>
<evidence type="ECO:0000256" key="1">
    <source>
        <dbReference type="SAM" id="Coils"/>
    </source>
</evidence>
<dbReference type="EMBL" id="AACS02000006">
    <property type="protein sequence ID" value="EAU80376.2"/>
    <property type="molecule type" value="Genomic_DNA"/>
</dbReference>
<sequence length="895" mass="96262">MTETKKLQKFPALTPSDQRELERSITLLKIMLKHASTLQPGSKDLSGKLALLEMSGNVFQAYLKKNVTKKQIGPAISAWFKHLNQNQHILGDPTLINVLFFDDPVFSSYEPTQEEQIAFDRHILAIDARIQDSKLPGDQNSTTTSQPPEYKAPSSLTKLVNDAMLISNRVDGPSASKPTPKVPSAPEPKKTEVKAKLARHPKLAPVPTVLVPPRSTNPRTVKATPRPFRSDAKQTTERDGSQNLDTAKIANLDPAVAPPDFSGLRPTAEPTPSGQATKPDSRRPGSTTAKLAKRKHEDTPADMTPADVACSTCARKGTQCLVYKPNVACWPCSKNHRSGCDFSRMQRVDGQFVVVKEEPVDVDIPPTKKKKRSKARKAESQESETSKVEPRSESATPDVKAQDDRAESSKTKATTKNIGPAKKSPEVLGDTDEERLTPLPGQFHGSLPQPSRTPHNNQTTPPQVSSSQVAPPAPPSNRERPTSPQVSSSQLAAAAPQADPKKPANPQVPPAEQRETAALARSNNPSPPGDTPAAPADLQQSRDLSHGKPIPVEGPHPSELIDHSVLETLGNFDNRLFGMEGKVRAVQSAVNVLVSASNETPQLPSRLSNLETLLQETRDELSATRKEVREQASLIADYRNNVTLLNAILGANTFWQQLNLNMLSSSRPYGLTPDPQDVPASSSLGHHVSDQGSSFGHSTSIANPPSSNQQSALSYRHDTSSDLNPPSNPKARFGEQSIPVDMNTQQRSTSAPISQSLAGNAMPLEAPPTPLTIPDDFPPVSPVKFQAFLQQLSVSLPPPFPTPAKSEVSTGPQPQSASTARSANAPQSGSNHGDNSKPEVTSTGPQPPSASAARPQWTTSNPGQSIPAATQSCDDDERPDTTTPHSTGEPRDRLS</sequence>
<dbReference type="InParanoid" id="A8PHM3"/>
<dbReference type="RefSeq" id="XP_001841435.2">
    <property type="nucleotide sequence ID" value="XM_001841383.2"/>
</dbReference>
<feature type="compositionally biased region" description="Polar residues" evidence="2">
    <location>
        <begin position="138"/>
        <end position="147"/>
    </location>
</feature>
<evidence type="ECO:0008006" key="5">
    <source>
        <dbReference type="Google" id="ProtNLM"/>
    </source>
</evidence>
<feature type="compositionally biased region" description="Basic and acidic residues" evidence="2">
    <location>
        <begin position="400"/>
        <end position="410"/>
    </location>
</feature>
<feature type="compositionally biased region" description="Polar residues" evidence="2">
    <location>
        <begin position="742"/>
        <end position="753"/>
    </location>
</feature>
<evidence type="ECO:0000256" key="2">
    <source>
        <dbReference type="SAM" id="MobiDB-lite"/>
    </source>
</evidence>
<feature type="region of interest" description="Disordered" evidence="2">
    <location>
        <begin position="796"/>
        <end position="895"/>
    </location>
</feature>
<keyword evidence="1" id="KW-0175">Coiled coil</keyword>
<reference evidence="3 4" key="1">
    <citation type="journal article" date="2010" name="Proc. Natl. Acad. Sci. U.S.A.">
        <title>Insights into evolution of multicellular fungi from the assembled chromosomes of the mushroom Coprinopsis cinerea (Coprinus cinereus).</title>
        <authorList>
            <person name="Stajich J.E."/>
            <person name="Wilke S.K."/>
            <person name="Ahren D."/>
            <person name="Au C.H."/>
            <person name="Birren B.W."/>
            <person name="Borodovsky M."/>
            <person name="Burns C."/>
            <person name="Canback B."/>
            <person name="Casselton L.A."/>
            <person name="Cheng C.K."/>
            <person name="Deng J."/>
            <person name="Dietrich F.S."/>
            <person name="Fargo D.C."/>
            <person name="Farman M.L."/>
            <person name="Gathman A.C."/>
            <person name="Goldberg J."/>
            <person name="Guigo R."/>
            <person name="Hoegger P.J."/>
            <person name="Hooker J.B."/>
            <person name="Huggins A."/>
            <person name="James T.Y."/>
            <person name="Kamada T."/>
            <person name="Kilaru S."/>
            <person name="Kodira C."/>
            <person name="Kues U."/>
            <person name="Kupfer D."/>
            <person name="Kwan H.S."/>
            <person name="Lomsadze A."/>
            <person name="Li W."/>
            <person name="Lilly W.W."/>
            <person name="Ma L.J."/>
            <person name="Mackey A.J."/>
            <person name="Manning G."/>
            <person name="Martin F."/>
            <person name="Muraguchi H."/>
            <person name="Natvig D.O."/>
            <person name="Palmerini H."/>
            <person name="Ramesh M.A."/>
            <person name="Rehmeyer C.J."/>
            <person name="Roe B.A."/>
            <person name="Shenoy N."/>
            <person name="Stanke M."/>
            <person name="Ter-Hovhannisyan V."/>
            <person name="Tunlid A."/>
            <person name="Velagapudi R."/>
            <person name="Vision T.J."/>
            <person name="Zeng Q."/>
            <person name="Zolan M.E."/>
            <person name="Pukkila P.J."/>
        </authorList>
    </citation>
    <scope>NUCLEOTIDE SEQUENCE [LARGE SCALE GENOMIC DNA]</scope>
    <source>
        <strain evidence="4">Okayama-7 / 130 / ATCC MYA-4618 / FGSC 9003</strain>
    </source>
</reference>
<evidence type="ECO:0000313" key="3">
    <source>
        <dbReference type="EMBL" id="EAU80376.2"/>
    </source>
</evidence>
<keyword evidence="4" id="KW-1185">Reference proteome</keyword>
<organism evidence="3 4">
    <name type="scientific">Coprinopsis cinerea (strain Okayama-7 / 130 / ATCC MYA-4618 / FGSC 9003)</name>
    <name type="common">Inky cap fungus</name>
    <name type="synonym">Hormographiella aspergillata</name>
    <dbReference type="NCBI Taxonomy" id="240176"/>
    <lineage>
        <taxon>Eukaryota</taxon>
        <taxon>Fungi</taxon>
        <taxon>Dikarya</taxon>
        <taxon>Basidiomycota</taxon>
        <taxon>Agaricomycotina</taxon>
        <taxon>Agaricomycetes</taxon>
        <taxon>Agaricomycetidae</taxon>
        <taxon>Agaricales</taxon>
        <taxon>Agaricineae</taxon>
        <taxon>Psathyrellaceae</taxon>
        <taxon>Coprinopsis</taxon>
    </lineage>
</organism>
<accession>A8PHM3</accession>
<dbReference type="AlphaFoldDB" id="A8PHM3"/>
<feature type="compositionally biased region" description="Low complexity" evidence="2">
    <location>
        <begin position="461"/>
        <end position="470"/>
    </location>
</feature>
<feature type="compositionally biased region" description="Polar residues" evidence="2">
    <location>
        <begin position="857"/>
        <end position="872"/>
    </location>
</feature>
<proteinExistence type="predicted"/>
<dbReference type="Proteomes" id="UP000001861">
    <property type="component" value="Unassembled WGS sequence"/>
</dbReference>
<dbReference type="GeneID" id="6018118"/>
<feature type="region of interest" description="Disordered" evidence="2">
    <location>
        <begin position="169"/>
        <end position="305"/>
    </location>
</feature>